<gene>
    <name evidence="2" type="ORF">HSR121_1507</name>
</gene>
<dbReference type="EMBL" id="CP064787">
    <property type="protein sequence ID" value="QSG05850.1"/>
    <property type="molecule type" value="Genomic_DNA"/>
</dbReference>
<evidence type="ECO:0000256" key="1">
    <source>
        <dbReference type="SAM" id="MobiDB-lite"/>
    </source>
</evidence>
<sequence>MFMDMTTTEQVRARGNRNEVPDDVSPAATTDRELETSGRTPPFDAFAVSHMRAVNSDRSE</sequence>
<evidence type="ECO:0000313" key="2">
    <source>
        <dbReference type="EMBL" id="QSG05850.1"/>
    </source>
</evidence>
<protein>
    <submittedName>
        <fullName evidence="2">Uncharacterized protein</fullName>
    </submittedName>
</protein>
<feature type="region of interest" description="Disordered" evidence="1">
    <location>
        <begin position="1"/>
        <end position="43"/>
    </location>
</feature>
<name>A0A897MUN3_9EURY</name>
<feature type="compositionally biased region" description="Polar residues" evidence="1">
    <location>
        <begin position="1"/>
        <end position="10"/>
    </location>
</feature>
<evidence type="ECO:0000313" key="3">
    <source>
        <dbReference type="Proteomes" id="UP000663525"/>
    </source>
</evidence>
<dbReference type="Proteomes" id="UP000663525">
    <property type="component" value="Chromosome"/>
</dbReference>
<reference evidence="2" key="1">
    <citation type="submission" date="2020-11" db="EMBL/GenBank/DDBJ databases">
        <title>Carbohydrate-dependent, anaerobic sulfur respiration: A novel catabolism in halophilic archaea.</title>
        <authorList>
            <person name="Sorokin D.Y."/>
            <person name="Messina E."/>
            <person name="Smedile F."/>
            <person name="La Cono V."/>
            <person name="Hallsworth J.E."/>
            <person name="Yakimov M.M."/>
        </authorList>
    </citation>
    <scope>NUCLEOTIDE SEQUENCE</scope>
    <source>
        <strain evidence="2">HSR12-1</strain>
    </source>
</reference>
<dbReference type="AlphaFoldDB" id="A0A897MUN3"/>
<proteinExistence type="predicted"/>
<organism evidence="2 3">
    <name type="scientific">Halapricum desulfuricans</name>
    <dbReference type="NCBI Taxonomy" id="2841257"/>
    <lineage>
        <taxon>Archaea</taxon>
        <taxon>Methanobacteriati</taxon>
        <taxon>Methanobacteriota</taxon>
        <taxon>Stenosarchaea group</taxon>
        <taxon>Halobacteria</taxon>
        <taxon>Halobacteriales</taxon>
        <taxon>Haloarculaceae</taxon>
        <taxon>Halapricum</taxon>
    </lineage>
</organism>
<accession>A0A897MUN3</accession>